<gene>
    <name evidence="1" type="ORF">NITFAB_2106</name>
</gene>
<sequence length="257" mass="27561">MGNNRTPTKISQLSSRALSLAAALPTTETAKIARWLYQYGSLPRGPTIDLDFGPGDDPMAVLGLTPGGKARRKLEATYEATTYPSWISFSLTLTPTLIQAACKLYVSPRPEALATSFPVIAETFVEMKVRSFKVGRGIEGLLRPDKIIAYFDNRSDLDAVVNTLCEKLDGCPAQGVPFTAEAGLDGLLSWGIDPPLNTEALSWRSWITKRLAHEIVKVRPSTGNLAVAAALSGVTALGVNTAQWTADKCTFSGEATS</sequence>
<name>A0A2X0QWA0_9PROT</name>
<dbReference type="EMBL" id="LS423452">
    <property type="protein sequence ID" value="SPS06513.1"/>
    <property type="molecule type" value="Genomic_DNA"/>
</dbReference>
<evidence type="ECO:0000313" key="1">
    <source>
        <dbReference type="EMBL" id="SPS06513.1"/>
    </source>
</evidence>
<proteinExistence type="predicted"/>
<protein>
    <submittedName>
        <fullName evidence="1">Uncharacterized protein</fullName>
    </submittedName>
</protein>
<organism evidence="1">
    <name type="scientific">Candidatus Nitrotoga fabula</name>
    <dbReference type="NCBI Taxonomy" id="2182327"/>
    <lineage>
        <taxon>Bacteria</taxon>
        <taxon>Pseudomonadati</taxon>
        <taxon>Pseudomonadota</taxon>
        <taxon>Betaproteobacteria</taxon>
        <taxon>Nitrosomonadales</taxon>
        <taxon>Gallionellaceae</taxon>
        <taxon>Candidatus Nitrotoga</taxon>
    </lineage>
</organism>
<reference evidence="1" key="1">
    <citation type="submission" date="2018-05" db="EMBL/GenBank/DDBJ databases">
        <authorList>
            <person name="Lanie J.A."/>
            <person name="Ng W.-L."/>
            <person name="Kazmierczak K.M."/>
            <person name="Andrzejewski T.M."/>
            <person name="Davidsen T.M."/>
            <person name="Wayne K.J."/>
            <person name="Tettelin H."/>
            <person name="Glass J.I."/>
            <person name="Rusch D."/>
            <person name="Podicherti R."/>
            <person name="Tsui H.-C.T."/>
            <person name="Winkler M.E."/>
        </authorList>
    </citation>
    <scope>NUCLEOTIDE SEQUENCE</scope>
    <source>
        <strain evidence="1">KNB</strain>
    </source>
</reference>
<dbReference type="AlphaFoldDB" id="A0A2X0QWA0"/>
<accession>A0A2X0QWA0</accession>